<name>X0ZLS5_9ZZZZ</name>
<dbReference type="EMBL" id="BART01008852">
    <property type="protein sequence ID" value="GAG59017.1"/>
    <property type="molecule type" value="Genomic_DNA"/>
</dbReference>
<protein>
    <recommendedName>
        <fullName evidence="1">Resolvase HTH domain-containing protein</fullName>
    </recommendedName>
</protein>
<evidence type="ECO:0000313" key="2">
    <source>
        <dbReference type="EMBL" id="GAG59017.1"/>
    </source>
</evidence>
<dbReference type="InterPro" id="IPR006120">
    <property type="entry name" value="Resolvase_HTH_dom"/>
</dbReference>
<dbReference type="InterPro" id="IPR009057">
    <property type="entry name" value="Homeodomain-like_sf"/>
</dbReference>
<reference evidence="2" key="1">
    <citation type="journal article" date="2014" name="Front. Microbiol.">
        <title>High frequency of phylogenetically diverse reductive dehalogenase-homologous genes in deep subseafloor sedimentary metagenomes.</title>
        <authorList>
            <person name="Kawai M."/>
            <person name="Futagami T."/>
            <person name="Toyoda A."/>
            <person name="Takaki Y."/>
            <person name="Nishi S."/>
            <person name="Hori S."/>
            <person name="Arai W."/>
            <person name="Tsubouchi T."/>
            <person name="Morono Y."/>
            <person name="Uchiyama I."/>
            <person name="Ito T."/>
            <person name="Fujiyama A."/>
            <person name="Inagaki F."/>
            <person name="Takami H."/>
        </authorList>
    </citation>
    <scope>NUCLEOTIDE SEQUENCE</scope>
    <source>
        <strain evidence="2">Expedition CK06-06</strain>
    </source>
</reference>
<accession>X0ZLS5</accession>
<comment type="caution">
    <text evidence="2">The sequence shown here is derived from an EMBL/GenBank/DDBJ whole genome shotgun (WGS) entry which is preliminary data.</text>
</comment>
<organism evidence="2">
    <name type="scientific">marine sediment metagenome</name>
    <dbReference type="NCBI Taxonomy" id="412755"/>
    <lineage>
        <taxon>unclassified sequences</taxon>
        <taxon>metagenomes</taxon>
        <taxon>ecological metagenomes</taxon>
    </lineage>
</organism>
<sequence>MATESLEERAYRILGSPVRLTCREKIPREEVLKLMQLGYGATAIAKYFKVSRQTIYNILGKGHYQLLVGHFGEMRKNAERLKKRAIKDYTEQLGLS</sequence>
<feature type="domain" description="Resolvase HTH" evidence="1">
    <location>
        <begin position="28"/>
        <end position="59"/>
    </location>
</feature>
<dbReference type="GO" id="GO:0003677">
    <property type="term" value="F:DNA binding"/>
    <property type="evidence" value="ECO:0007669"/>
    <property type="project" value="InterPro"/>
</dbReference>
<proteinExistence type="predicted"/>
<dbReference type="GO" id="GO:0000150">
    <property type="term" value="F:DNA strand exchange activity"/>
    <property type="evidence" value="ECO:0007669"/>
    <property type="project" value="InterPro"/>
</dbReference>
<dbReference type="SUPFAM" id="SSF46689">
    <property type="entry name" value="Homeodomain-like"/>
    <property type="match status" value="1"/>
</dbReference>
<gene>
    <name evidence="2" type="ORF">S01H4_19795</name>
</gene>
<evidence type="ECO:0000259" key="1">
    <source>
        <dbReference type="Pfam" id="PF02796"/>
    </source>
</evidence>
<dbReference type="Gene3D" id="1.10.10.60">
    <property type="entry name" value="Homeodomain-like"/>
    <property type="match status" value="1"/>
</dbReference>
<dbReference type="Pfam" id="PF02796">
    <property type="entry name" value="HTH_7"/>
    <property type="match status" value="1"/>
</dbReference>
<dbReference type="AlphaFoldDB" id="X0ZLS5"/>